<feature type="domain" description="TniQ" evidence="1">
    <location>
        <begin position="8"/>
        <end position="126"/>
    </location>
</feature>
<evidence type="ECO:0000313" key="3">
    <source>
        <dbReference type="Proteomes" id="UP000196082"/>
    </source>
</evidence>
<dbReference type="InterPro" id="IPR009492">
    <property type="entry name" value="TniQ"/>
</dbReference>
<organism evidence="2 3">
    <name type="scientific">Pseudomonas putida</name>
    <name type="common">Arthrobacter siderocapsulatus</name>
    <dbReference type="NCBI Taxonomy" id="303"/>
    <lineage>
        <taxon>Bacteria</taxon>
        <taxon>Pseudomonadati</taxon>
        <taxon>Pseudomonadota</taxon>
        <taxon>Gammaproteobacteria</taxon>
        <taxon>Pseudomonadales</taxon>
        <taxon>Pseudomonadaceae</taxon>
        <taxon>Pseudomonas</taxon>
    </lineage>
</organism>
<evidence type="ECO:0000259" key="1">
    <source>
        <dbReference type="Pfam" id="PF06527"/>
    </source>
</evidence>
<dbReference type="AlphaFoldDB" id="A0A1Y3KA19"/>
<sequence length="345" mass="38960">MHTFSGLLKPANDESLSSWLTRMHEKGYLDTAFRSEAQRLADKDVLAGGDLDLLYKSNAFLGMFTADQQTHLIKHFHLWESEGTPLGFRDKYCRECFMNDIRALQMPIWRKSWRLSGACVCSLHRRPVLLSQLVTRQADLSNQGWQAFKEYLESPSSRLGVDFTLTRVTPQVASVNNTKLLLMTQRVQRWYQAALFKGVLDDHAGRALQFLMGLWLHPSAWPNLSPGIARTYFHTRLSNLPLVQAADRITSPELSLGVAAPRDIAVAYWMMGVSYGLVSHAEAELINKIVRYKVLSLPTTKNQVAAVTTRNYWSTGLEKLWGEAKASLTESEFNSVSWVFSSGAD</sequence>
<reference evidence="2 3" key="1">
    <citation type="submission" date="2017-05" db="EMBL/GenBank/DDBJ databases">
        <title>Whole genome sequence of Pseudomonas putida isolate 1312 commercialized as a biostimulant.</title>
        <authorList>
            <person name="Crovadore J."/>
            <person name="Blanc P."/>
            <person name="Chablais R."/>
            <person name="Cochard B."/>
            <person name="Grizard D."/>
            <person name="Lefort F."/>
        </authorList>
    </citation>
    <scope>NUCLEOTIDE SEQUENCE [LARGE SCALE GENOMIC DNA]</scope>
    <source>
        <strain evidence="2 3">1312</strain>
    </source>
</reference>
<comment type="caution">
    <text evidence="2">The sequence shown here is derived from an EMBL/GenBank/DDBJ whole genome shotgun (WGS) entry which is preliminary data.</text>
</comment>
<accession>A0A1Y3KA19</accession>
<protein>
    <recommendedName>
        <fullName evidence="1">TniQ domain-containing protein</fullName>
    </recommendedName>
</protein>
<proteinExistence type="predicted"/>
<evidence type="ECO:0000313" key="2">
    <source>
        <dbReference type="EMBL" id="OUM22657.1"/>
    </source>
</evidence>
<dbReference type="Pfam" id="PF06527">
    <property type="entry name" value="TniQ"/>
    <property type="match status" value="1"/>
</dbReference>
<dbReference type="EMBL" id="NFSB01000091">
    <property type="protein sequence ID" value="OUM22657.1"/>
    <property type="molecule type" value="Genomic_DNA"/>
</dbReference>
<name>A0A1Y3KA19_PSEPU</name>
<gene>
    <name evidence="2" type="ORF">B8W72_29855</name>
</gene>
<dbReference type="Proteomes" id="UP000196082">
    <property type="component" value="Unassembled WGS sequence"/>
</dbReference>
<dbReference type="RefSeq" id="WP_086979332.1">
    <property type="nucleotide sequence ID" value="NZ_NFSB01000091.1"/>
</dbReference>